<proteinExistence type="predicted"/>
<dbReference type="AlphaFoldDB" id="A0A559TIR0"/>
<dbReference type="EMBL" id="VISO01000002">
    <property type="protein sequence ID" value="TVZ74483.1"/>
    <property type="molecule type" value="Genomic_DNA"/>
</dbReference>
<gene>
    <name evidence="1" type="ORF">BCL32_2871</name>
</gene>
<accession>A0A559TIR0</accession>
<evidence type="ECO:0000313" key="2">
    <source>
        <dbReference type="Proteomes" id="UP000319824"/>
    </source>
</evidence>
<comment type="caution">
    <text evidence="1">The sequence shown here is derived from an EMBL/GenBank/DDBJ whole genome shotgun (WGS) entry which is preliminary data.</text>
</comment>
<name>A0A559TIR0_9HYPH</name>
<evidence type="ECO:0000313" key="1">
    <source>
        <dbReference type="EMBL" id="TVZ74483.1"/>
    </source>
</evidence>
<reference evidence="1 2" key="1">
    <citation type="submission" date="2019-06" db="EMBL/GenBank/DDBJ databases">
        <title>Pac Bio to generate improved reference genome sequences for organisms with transposon mutant libraries (support for FEBA project).</title>
        <authorList>
            <person name="Blow M."/>
        </authorList>
    </citation>
    <scope>NUCLEOTIDE SEQUENCE [LARGE SCALE GENOMIC DNA]</scope>
    <source>
        <strain evidence="1 2">USDA 1844</strain>
    </source>
</reference>
<sequence>MPTGTSYLLAIIHIIPHRTAGVLMTSTIRVSKGLRYSIEHNKHCCRACGHEAARARWVVARPDNNWKPYPCLLTRRELKAIIAKQLG</sequence>
<organism evidence="1 2">
    <name type="scientific">Rhizobium mongolense USDA 1844</name>
    <dbReference type="NCBI Taxonomy" id="1079460"/>
    <lineage>
        <taxon>Bacteria</taxon>
        <taxon>Pseudomonadati</taxon>
        <taxon>Pseudomonadota</taxon>
        <taxon>Alphaproteobacteria</taxon>
        <taxon>Hyphomicrobiales</taxon>
        <taxon>Rhizobiaceae</taxon>
        <taxon>Rhizobium/Agrobacterium group</taxon>
        <taxon>Rhizobium</taxon>
    </lineage>
</organism>
<protein>
    <submittedName>
        <fullName evidence="1">Uncharacterized protein</fullName>
    </submittedName>
</protein>
<dbReference type="Proteomes" id="UP000319824">
    <property type="component" value="Unassembled WGS sequence"/>
</dbReference>